<dbReference type="OrthoDB" id="1644303at2"/>
<dbReference type="EMBL" id="QVEV01000024">
    <property type="protein sequence ID" value="RGC14056.1"/>
    <property type="molecule type" value="Genomic_DNA"/>
</dbReference>
<dbReference type="Proteomes" id="UP000260025">
    <property type="component" value="Unassembled WGS sequence"/>
</dbReference>
<sequence>MDEITIKPHHFIDILKLYGAGIERFIPDVAMGHDFYKVANELIDHPTINVKLTVYGDDICRPCKKYNGRCVDELTSICGYTGKDAYNRTLDEKIIRLYNLTREKYTAVQLCSIILEKKEYIYTVWDKEEPALTQKRYALFVKGANKFLKEK</sequence>
<dbReference type="AlphaFoldDB" id="A0A3E2VTA4"/>
<protein>
    <recommendedName>
        <fullName evidence="3">DUF1284 domain-containing protein</fullName>
    </recommendedName>
</protein>
<proteinExistence type="predicted"/>
<evidence type="ECO:0000313" key="2">
    <source>
        <dbReference type="Proteomes" id="UP000260025"/>
    </source>
</evidence>
<dbReference type="RefSeq" id="WP_117443826.1">
    <property type="nucleotide sequence ID" value="NZ_JAJFEN010000019.1"/>
</dbReference>
<name>A0A3E2VTA4_CLOIN</name>
<gene>
    <name evidence="1" type="ORF">DXA38_14725</name>
</gene>
<evidence type="ECO:0008006" key="3">
    <source>
        <dbReference type="Google" id="ProtNLM"/>
    </source>
</evidence>
<reference evidence="1 2" key="1">
    <citation type="submission" date="2018-08" db="EMBL/GenBank/DDBJ databases">
        <title>A genome reference for cultivated species of the human gut microbiota.</title>
        <authorList>
            <person name="Zou Y."/>
            <person name="Xue W."/>
            <person name="Luo G."/>
        </authorList>
    </citation>
    <scope>NUCLEOTIDE SEQUENCE [LARGE SCALE GENOMIC DNA]</scope>
    <source>
        <strain evidence="1 2">OF01-2LB</strain>
    </source>
</reference>
<comment type="caution">
    <text evidence="1">The sequence shown here is derived from an EMBL/GenBank/DDBJ whole genome shotgun (WGS) entry which is preliminary data.</text>
</comment>
<organism evidence="1 2">
    <name type="scientific">Clostridium innocuum</name>
    <dbReference type="NCBI Taxonomy" id="1522"/>
    <lineage>
        <taxon>Bacteria</taxon>
        <taxon>Bacillati</taxon>
        <taxon>Bacillota</taxon>
        <taxon>Clostridia</taxon>
        <taxon>Eubacteriales</taxon>
        <taxon>Clostridiaceae</taxon>
        <taxon>Clostridium</taxon>
    </lineage>
</organism>
<evidence type="ECO:0000313" key="1">
    <source>
        <dbReference type="EMBL" id="RGC14056.1"/>
    </source>
</evidence>
<accession>A0A3E2VTA4</accession>